<evidence type="ECO:0000256" key="3">
    <source>
        <dbReference type="ARBA" id="ARBA00023235"/>
    </source>
</evidence>
<accession>A0A6I6G9Z8</accession>
<dbReference type="GO" id="GO:0008784">
    <property type="term" value="F:alanine racemase activity"/>
    <property type="evidence" value="ECO:0007669"/>
    <property type="project" value="InterPro"/>
</dbReference>
<evidence type="ECO:0000313" key="5">
    <source>
        <dbReference type="EMBL" id="QGW29234.1"/>
    </source>
</evidence>
<evidence type="ECO:0000256" key="1">
    <source>
        <dbReference type="ARBA" id="ARBA00001933"/>
    </source>
</evidence>
<dbReference type="InterPro" id="IPR011079">
    <property type="entry name" value="Ala_racemase_C"/>
</dbReference>
<proteinExistence type="predicted"/>
<feature type="domain" description="Alanine racemase C-terminal" evidence="4">
    <location>
        <begin position="2"/>
        <end position="100"/>
    </location>
</feature>
<keyword evidence="6" id="KW-1185">Reference proteome</keyword>
<gene>
    <name evidence="5" type="ORF">GLV81_14950</name>
</gene>
<dbReference type="InterPro" id="IPR000821">
    <property type="entry name" value="Ala_racemase"/>
</dbReference>
<keyword evidence="2" id="KW-0663">Pyridoxal phosphate</keyword>
<reference evidence="5 6" key="1">
    <citation type="submission" date="2019-11" db="EMBL/GenBank/DDBJ databases">
        <authorList>
            <person name="Im W.T."/>
        </authorList>
    </citation>
    <scope>NUCLEOTIDE SEQUENCE [LARGE SCALE GENOMIC DNA]</scope>
    <source>
        <strain evidence="5 6">SB-02</strain>
    </source>
</reference>
<protein>
    <recommendedName>
        <fullName evidence="4">Alanine racemase C-terminal domain-containing protein</fullName>
    </recommendedName>
</protein>
<evidence type="ECO:0000256" key="2">
    <source>
        <dbReference type="ARBA" id="ARBA00022898"/>
    </source>
</evidence>
<dbReference type="GO" id="GO:0006522">
    <property type="term" value="P:alanine metabolic process"/>
    <property type="evidence" value="ECO:0007669"/>
    <property type="project" value="InterPro"/>
</dbReference>
<dbReference type="PANTHER" id="PTHR30511">
    <property type="entry name" value="ALANINE RACEMASE"/>
    <property type="match status" value="1"/>
</dbReference>
<sequence>MLQRPSVIATVRIGYADGYPRQLGNGIGHMWLHGQTAPVVGNVCMDMTMLDVTDLPAVQPGDGVEVFGDHISIQQVASWCHTITYEIMTGISQRVKRVYVEAE</sequence>
<dbReference type="PANTHER" id="PTHR30511:SF0">
    <property type="entry name" value="ALANINE RACEMASE, CATABOLIC-RELATED"/>
    <property type="match status" value="1"/>
</dbReference>
<evidence type="ECO:0000259" key="4">
    <source>
        <dbReference type="SMART" id="SM01005"/>
    </source>
</evidence>
<dbReference type="EMBL" id="CP046566">
    <property type="protein sequence ID" value="QGW29234.1"/>
    <property type="molecule type" value="Genomic_DNA"/>
</dbReference>
<keyword evidence="3" id="KW-0413">Isomerase</keyword>
<organism evidence="5 6">
    <name type="scientific">Phnomibacter ginsenosidimutans</name>
    <dbReference type="NCBI Taxonomy" id="2676868"/>
    <lineage>
        <taxon>Bacteria</taxon>
        <taxon>Pseudomonadati</taxon>
        <taxon>Bacteroidota</taxon>
        <taxon>Chitinophagia</taxon>
        <taxon>Chitinophagales</taxon>
        <taxon>Chitinophagaceae</taxon>
        <taxon>Phnomibacter</taxon>
    </lineage>
</organism>
<name>A0A6I6G9Z8_9BACT</name>
<dbReference type="GO" id="GO:0030170">
    <property type="term" value="F:pyridoxal phosphate binding"/>
    <property type="evidence" value="ECO:0007669"/>
    <property type="project" value="TreeGrafter"/>
</dbReference>
<dbReference type="SMART" id="SM01005">
    <property type="entry name" value="Ala_racemase_C"/>
    <property type="match status" value="1"/>
</dbReference>
<dbReference type="KEGG" id="fls:GLV81_14950"/>
<dbReference type="GO" id="GO:0005829">
    <property type="term" value="C:cytosol"/>
    <property type="evidence" value="ECO:0007669"/>
    <property type="project" value="TreeGrafter"/>
</dbReference>
<dbReference type="AlphaFoldDB" id="A0A6I6G9Z8"/>
<evidence type="ECO:0000313" key="6">
    <source>
        <dbReference type="Proteomes" id="UP000426027"/>
    </source>
</evidence>
<dbReference type="Proteomes" id="UP000426027">
    <property type="component" value="Chromosome"/>
</dbReference>
<dbReference type="PRINTS" id="PR00992">
    <property type="entry name" value="ALARACEMASE"/>
</dbReference>
<comment type="cofactor">
    <cofactor evidence="1">
        <name>pyridoxal 5'-phosphate</name>
        <dbReference type="ChEBI" id="CHEBI:597326"/>
    </cofactor>
</comment>
<dbReference type="Pfam" id="PF00842">
    <property type="entry name" value="Ala_racemase_C"/>
    <property type="match status" value="1"/>
</dbReference>
<dbReference type="SUPFAM" id="SSF50621">
    <property type="entry name" value="Alanine racemase C-terminal domain-like"/>
    <property type="match status" value="1"/>
</dbReference>
<dbReference type="Gene3D" id="2.40.37.10">
    <property type="entry name" value="Lyase, Ornithine Decarboxylase, Chain A, domain 1"/>
    <property type="match status" value="1"/>
</dbReference>
<dbReference type="InterPro" id="IPR009006">
    <property type="entry name" value="Ala_racemase/Decarboxylase_C"/>
</dbReference>